<dbReference type="EMBL" id="CABFKI010000026">
    <property type="protein sequence ID" value="VTU09725.1"/>
    <property type="molecule type" value="Genomic_DNA"/>
</dbReference>
<dbReference type="InterPro" id="IPR025911">
    <property type="entry name" value="ToxN/AbiQ_toxin"/>
</dbReference>
<proteinExistence type="predicted"/>
<evidence type="ECO:0000313" key="2">
    <source>
        <dbReference type="Proteomes" id="UP000308167"/>
    </source>
</evidence>
<dbReference type="RefSeq" id="WP_135711143.1">
    <property type="nucleotide sequence ID" value="NZ_CABFKI010000026.1"/>
</dbReference>
<reference evidence="1 2" key="1">
    <citation type="submission" date="2019-05" db="EMBL/GenBank/DDBJ databases">
        <authorList>
            <consortium name="Pathogen Informatics"/>
        </authorList>
    </citation>
    <scope>NUCLEOTIDE SEQUENCE [LARGE SCALE GENOMIC DNA]</scope>
    <source>
        <strain evidence="1 2">NM319</strain>
    </source>
</reference>
<evidence type="ECO:0008006" key="3">
    <source>
        <dbReference type="Google" id="ProtNLM"/>
    </source>
</evidence>
<name>A0ABY6TMU7_9PAST</name>
<dbReference type="InterPro" id="IPR053735">
    <property type="entry name" value="Type_III_TA_endoRNase"/>
</dbReference>
<protein>
    <recommendedName>
        <fullName evidence="3">Type III toxin-antitoxin system ToxN/AbiQ family toxin</fullName>
    </recommendedName>
</protein>
<organism evidence="1 2">
    <name type="scientific">Actinobacillus porcinus</name>
    <dbReference type="NCBI Taxonomy" id="51048"/>
    <lineage>
        <taxon>Bacteria</taxon>
        <taxon>Pseudomonadati</taxon>
        <taxon>Pseudomonadota</taxon>
        <taxon>Gammaproteobacteria</taxon>
        <taxon>Pasteurellales</taxon>
        <taxon>Pasteurellaceae</taxon>
        <taxon>Actinobacillus</taxon>
    </lineage>
</organism>
<accession>A0ABY6TMU7</accession>
<keyword evidence="2" id="KW-1185">Reference proteome</keyword>
<evidence type="ECO:0000313" key="1">
    <source>
        <dbReference type="EMBL" id="VTU09725.1"/>
    </source>
</evidence>
<gene>
    <name evidence="1" type="ORF">SAMEA1410922_02189</name>
</gene>
<dbReference type="GeneID" id="86156549"/>
<sequence length="175" mass="20171">MTGHTLELYYIDDEYIRFLKQAGNNGVEYNYAKADNQKPYLGVVLVVNTYKYFAPLSSPKAKYEKMSSSNPTTFKILKGQNKKLLGVVRLNNMLPAPDSALHRIEVNAIPNQDYKNLLLSQRRIILSNADKIQRKAEIMYDLVVNKKNEFYCKLSNNFSELEKSLDNYTKLESSE</sequence>
<dbReference type="Pfam" id="PF13958">
    <property type="entry name" value="ToxN_toxin"/>
    <property type="match status" value="1"/>
</dbReference>
<dbReference type="Proteomes" id="UP000308167">
    <property type="component" value="Unassembled WGS sequence"/>
</dbReference>
<comment type="caution">
    <text evidence="1">The sequence shown here is derived from an EMBL/GenBank/DDBJ whole genome shotgun (WGS) entry which is preliminary data.</text>
</comment>
<dbReference type="Gene3D" id="3.10.129.130">
    <property type="match status" value="1"/>
</dbReference>